<dbReference type="SUPFAM" id="SSF64153">
    <property type="entry name" value="YjeF N-terminal domain-like"/>
    <property type="match status" value="1"/>
</dbReference>
<evidence type="ECO:0000256" key="1">
    <source>
        <dbReference type="ARBA" id="ARBA00000013"/>
    </source>
</evidence>
<evidence type="ECO:0000256" key="19">
    <source>
        <dbReference type="PIRNR" id="PIRNR017184"/>
    </source>
</evidence>
<feature type="binding site" evidence="18">
    <location>
        <position position="58"/>
    </location>
    <ligand>
        <name>K(+)</name>
        <dbReference type="ChEBI" id="CHEBI:29103"/>
    </ligand>
</feature>
<evidence type="ECO:0000256" key="5">
    <source>
        <dbReference type="ARBA" id="ARBA00022723"/>
    </source>
</evidence>
<dbReference type="InterPro" id="IPR017953">
    <property type="entry name" value="Carbohydrate_kinase_pred_CS"/>
</dbReference>
<reference evidence="22 23" key="1">
    <citation type="journal article" date="2016" name="Int. J. Syst. Evol. Microbiol.">
        <title>Panacibacter ginsenosidivorans gen. nov., sp. nov., with ginsenoside converting activity isolated from soil of a ginseng field.</title>
        <authorList>
            <person name="Siddiqi M.Z."/>
            <person name="Muhammad Shafi S."/>
            <person name="Choi K.D."/>
            <person name="Im W.T."/>
        </authorList>
    </citation>
    <scope>NUCLEOTIDE SEQUENCE [LARGE SCALE GENOMIC DNA]</scope>
    <source>
        <strain evidence="22 23">Gsoil1550</strain>
    </source>
</reference>
<sequence length="501" mass="54129">MKLLSPQQIHEWDAYTIEHEPIASIDLMERAARRCTDFIIEHNFKHQQILIFCGKGNNGGDGLAIARQLIEAGLSPVVYILEFGAKGTDDFQTNLHKLHQLTTAIHFIQAAEFFPVIDKHKDLVIDALFGSGLNRPLQELSAALVDHINNAGVTVIAIDVPSGMFIDKSSKDNIVIKAKYTLTFQALKLCFIVAENAPCFGEVHVLDIGLINSFLQTIKTYTLVTKQLITTQLIQRNAFAHKGTYGHALLIAGNKGKMGAAILAAKACLRSGAGLVTINTNENYFTAVHAALPEAMCIDRSENIDHSIYKSAGIGPGIGVNDESAIVVAATLTQFTKPMVIDADALNIIAANEGWLNNVPAGSIITPHPKEFERLFGKCADDFERIEKVMALSIQYPFTIVLKGHHTMIASKGEAWFNTTGNPGMAKGGSGDVLTGMLSALLAQGYDPLQSALTGVYLHGLAADIAIKNIAQVSMLATDIIDHISDAILSLQETDDTSLSF</sequence>
<evidence type="ECO:0000256" key="2">
    <source>
        <dbReference type="ARBA" id="ARBA00000909"/>
    </source>
</evidence>
<feature type="binding site" evidence="17">
    <location>
        <position position="432"/>
    </location>
    <ligand>
        <name>(6S)-NADPHX</name>
        <dbReference type="ChEBI" id="CHEBI:64076"/>
    </ligand>
</feature>
<evidence type="ECO:0000259" key="20">
    <source>
        <dbReference type="PROSITE" id="PS51383"/>
    </source>
</evidence>
<evidence type="ECO:0000256" key="10">
    <source>
        <dbReference type="ARBA" id="ARBA00023027"/>
    </source>
</evidence>
<feature type="binding site" evidence="17">
    <location>
        <begin position="403"/>
        <end position="407"/>
    </location>
    <ligand>
        <name>AMP</name>
        <dbReference type="ChEBI" id="CHEBI:456215"/>
    </ligand>
</feature>
<comment type="catalytic activity">
    <reaction evidence="15 17 19">
        <text>(6S)-NADHX + ADP = AMP + phosphate + NADH + H(+)</text>
        <dbReference type="Rhea" id="RHEA:32223"/>
        <dbReference type="ChEBI" id="CHEBI:15378"/>
        <dbReference type="ChEBI" id="CHEBI:43474"/>
        <dbReference type="ChEBI" id="CHEBI:57945"/>
        <dbReference type="ChEBI" id="CHEBI:64074"/>
        <dbReference type="ChEBI" id="CHEBI:456215"/>
        <dbReference type="ChEBI" id="CHEBI:456216"/>
        <dbReference type="EC" id="4.2.1.136"/>
    </reaction>
</comment>
<dbReference type="EMBL" id="CP042435">
    <property type="protein sequence ID" value="QEC66067.1"/>
    <property type="molecule type" value="Genomic_DNA"/>
</dbReference>
<keyword evidence="7 17" id="KW-0067">ATP-binding</keyword>
<evidence type="ECO:0000313" key="23">
    <source>
        <dbReference type="Proteomes" id="UP000321533"/>
    </source>
</evidence>
<keyword evidence="5 18" id="KW-0479">Metal-binding</keyword>
<dbReference type="Proteomes" id="UP000321533">
    <property type="component" value="Chromosome"/>
</dbReference>
<evidence type="ECO:0000256" key="9">
    <source>
        <dbReference type="ARBA" id="ARBA00022958"/>
    </source>
</evidence>
<dbReference type="Pfam" id="PF03853">
    <property type="entry name" value="YjeF_N"/>
    <property type="match status" value="1"/>
</dbReference>
<dbReference type="GO" id="GO:0005524">
    <property type="term" value="F:ATP binding"/>
    <property type="evidence" value="ECO:0007669"/>
    <property type="project" value="UniProtKB-UniRule"/>
</dbReference>
<comment type="similarity">
    <text evidence="17">Belongs to the NnrD/CARKD family.</text>
</comment>
<protein>
    <recommendedName>
        <fullName evidence="19">Bifunctional NAD(P)H-hydrate repair enzyme</fullName>
    </recommendedName>
    <alternativeName>
        <fullName evidence="19">Nicotinamide nucleotide repair protein</fullName>
    </alternativeName>
    <domain>
        <recommendedName>
            <fullName evidence="19">ADP-dependent (S)-NAD(P)H-hydrate dehydratase</fullName>
            <ecNumber evidence="19">4.2.1.136</ecNumber>
        </recommendedName>
        <alternativeName>
            <fullName evidence="19">ADP-dependent NAD(P)HX dehydratase</fullName>
        </alternativeName>
    </domain>
    <domain>
        <recommendedName>
            <fullName evidence="19">NAD(P)H-hydrate epimerase</fullName>
            <ecNumber evidence="19">5.1.99.6</ecNumber>
        </recommendedName>
    </domain>
</protein>
<dbReference type="Gene3D" id="3.40.50.10260">
    <property type="entry name" value="YjeF N-terminal domain"/>
    <property type="match status" value="1"/>
</dbReference>
<comment type="catalytic activity">
    <reaction evidence="2 18 19">
        <text>(6R)-NADPHX = (6S)-NADPHX</text>
        <dbReference type="Rhea" id="RHEA:32227"/>
        <dbReference type="ChEBI" id="CHEBI:64076"/>
        <dbReference type="ChEBI" id="CHEBI:64077"/>
        <dbReference type="EC" id="5.1.99.6"/>
    </reaction>
</comment>
<dbReference type="CDD" id="cd01171">
    <property type="entry name" value="YXKO-related"/>
    <property type="match status" value="1"/>
</dbReference>
<organism evidence="22 23">
    <name type="scientific">Panacibacter ginsenosidivorans</name>
    <dbReference type="NCBI Taxonomy" id="1813871"/>
    <lineage>
        <taxon>Bacteria</taxon>
        <taxon>Pseudomonadati</taxon>
        <taxon>Bacteroidota</taxon>
        <taxon>Chitinophagia</taxon>
        <taxon>Chitinophagales</taxon>
        <taxon>Chitinophagaceae</taxon>
        <taxon>Panacibacter</taxon>
    </lineage>
</organism>
<dbReference type="InterPro" id="IPR030677">
    <property type="entry name" value="Nnr"/>
</dbReference>
<dbReference type="NCBIfam" id="TIGR00197">
    <property type="entry name" value="yjeF_nterm"/>
    <property type="match status" value="1"/>
</dbReference>
<feature type="binding site" evidence="17">
    <location>
        <position position="260"/>
    </location>
    <ligand>
        <name>(6S)-NADPHX</name>
        <dbReference type="ChEBI" id="CHEBI:64076"/>
    </ligand>
</feature>
<evidence type="ECO:0000256" key="6">
    <source>
        <dbReference type="ARBA" id="ARBA00022741"/>
    </source>
</evidence>
<dbReference type="GO" id="GO:0110051">
    <property type="term" value="P:metabolite repair"/>
    <property type="evidence" value="ECO:0007669"/>
    <property type="project" value="TreeGrafter"/>
</dbReference>
<keyword evidence="8 17" id="KW-0521">NADP</keyword>
<dbReference type="InterPro" id="IPR029056">
    <property type="entry name" value="Ribokinase-like"/>
</dbReference>
<dbReference type="GO" id="GO:0046872">
    <property type="term" value="F:metal ion binding"/>
    <property type="evidence" value="ECO:0007669"/>
    <property type="project" value="UniProtKB-UniRule"/>
</dbReference>
<accession>A0A5B8V3G8</accession>
<feature type="binding site" evidence="18">
    <location>
        <position position="162"/>
    </location>
    <ligand>
        <name>K(+)</name>
        <dbReference type="ChEBI" id="CHEBI:29103"/>
    </ligand>
</feature>
<dbReference type="GO" id="GO:0046496">
    <property type="term" value="P:nicotinamide nucleotide metabolic process"/>
    <property type="evidence" value="ECO:0007669"/>
    <property type="project" value="UniProtKB-UniRule"/>
</dbReference>
<dbReference type="InterPro" id="IPR004443">
    <property type="entry name" value="YjeF_N_dom"/>
</dbReference>
<feature type="binding site" evidence="17">
    <location>
        <position position="317"/>
    </location>
    <ligand>
        <name>(6S)-NADPHX</name>
        <dbReference type="ChEBI" id="CHEBI:64076"/>
    </ligand>
</feature>
<keyword evidence="13" id="KW-0511">Multifunctional enzyme</keyword>
<comment type="function">
    <text evidence="14 19">Bifunctional enzyme that catalyzes the epimerization of the S- and R-forms of NAD(P)HX and the dehydration of the S-form of NAD(P)HX at the expense of ADP, which is converted to AMP. This allows the repair of both epimers of NAD(P)HX, a damaged form of NAD(P)H that is a result of enzymatic or heat-dependent hydration.</text>
</comment>
<gene>
    <name evidence="17" type="primary">nnrD</name>
    <name evidence="18" type="synonym">nnrE</name>
    <name evidence="22" type="ORF">FRZ67_01625</name>
</gene>
<dbReference type="GO" id="GO:0052856">
    <property type="term" value="F:NAD(P)HX epimerase activity"/>
    <property type="evidence" value="ECO:0007669"/>
    <property type="project" value="UniProtKB-UniRule"/>
</dbReference>
<dbReference type="NCBIfam" id="TIGR00196">
    <property type="entry name" value="yjeF_cterm"/>
    <property type="match status" value="1"/>
</dbReference>
<evidence type="ECO:0000259" key="21">
    <source>
        <dbReference type="PROSITE" id="PS51385"/>
    </source>
</evidence>
<feature type="binding site" evidence="18">
    <location>
        <begin position="57"/>
        <end position="61"/>
    </location>
    <ligand>
        <name>(6S)-NADPHX</name>
        <dbReference type="ChEBI" id="CHEBI:64076"/>
    </ligand>
</feature>
<evidence type="ECO:0000256" key="12">
    <source>
        <dbReference type="ARBA" id="ARBA00023239"/>
    </source>
</evidence>
<comment type="function">
    <text evidence="18">Catalyzes the epimerization of the S- and R-forms of NAD(P)HX, a damaged form of NAD(P)H that is a result of enzymatic or heat-dependent hydration. This is a prerequisite for the S-specific NAD(P)H-hydrate dehydratase to allow the repair of both epimers of NAD(P)HX.</text>
</comment>
<evidence type="ECO:0000256" key="4">
    <source>
        <dbReference type="ARBA" id="ARBA00009524"/>
    </source>
</evidence>
<keyword evidence="6 17" id="KW-0547">Nucleotide-binding</keyword>
<dbReference type="EC" id="4.2.1.136" evidence="19"/>
<name>A0A5B8V3G8_9BACT</name>
<dbReference type="PROSITE" id="PS01050">
    <property type="entry name" value="YJEF_C_2"/>
    <property type="match status" value="1"/>
</dbReference>
<dbReference type="InterPro" id="IPR000631">
    <property type="entry name" value="CARKD"/>
</dbReference>
<dbReference type="AlphaFoldDB" id="A0A5B8V3G8"/>
<feature type="binding site" evidence="18">
    <location>
        <position position="159"/>
    </location>
    <ligand>
        <name>(6S)-NADPHX</name>
        <dbReference type="ChEBI" id="CHEBI:64076"/>
    </ligand>
</feature>
<evidence type="ECO:0000256" key="16">
    <source>
        <dbReference type="ARBA" id="ARBA00049209"/>
    </source>
</evidence>
<comment type="function">
    <text evidence="17">Catalyzes the dehydration of the S-form of NAD(P)HX at the expense of ADP, which is converted to AMP. Together with NAD(P)HX epimerase, which catalyzes the epimerization of the S- and R-forms, the enzyme allows the repair of both epimers of NAD(P)HX, a damaged form of NAD(P)H that is a result of enzymatic or heat-dependent hydration.</text>
</comment>
<evidence type="ECO:0000256" key="14">
    <source>
        <dbReference type="ARBA" id="ARBA00025153"/>
    </source>
</evidence>
<feature type="domain" description="YjeF N-terminal" evidence="21">
    <location>
        <begin position="9"/>
        <end position="216"/>
    </location>
</feature>
<evidence type="ECO:0000256" key="7">
    <source>
        <dbReference type="ARBA" id="ARBA00022840"/>
    </source>
</evidence>
<comment type="subunit">
    <text evidence="17">Homotetramer.</text>
</comment>
<dbReference type="EC" id="5.1.99.6" evidence="19"/>
<dbReference type="PROSITE" id="PS51383">
    <property type="entry name" value="YJEF_C_3"/>
    <property type="match status" value="1"/>
</dbReference>
<dbReference type="HAMAP" id="MF_01965">
    <property type="entry name" value="NADHX_dehydratase"/>
    <property type="match status" value="1"/>
</dbReference>
<feature type="binding site" evidence="17">
    <location>
        <position position="431"/>
    </location>
    <ligand>
        <name>AMP</name>
        <dbReference type="ChEBI" id="CHEBI:456215"/>
    </ligand>
</feature>
<comment type="similarity">
    <text evidence="3 19">In the N-terminal section; belongs to the NnrE/AIBP family.</text>
</comment>
<dbReference type="GO" id="GO:0052855">
    <property type="term" value="F:ADP-dependent NAD(P)H-hydrate dehydratase activity"/>
    <property type="evidence" value="ECO:0007669"/>
    <property type="project" value="UniProtKB-UniRule"/>
</dbReference>
<dbReference type="PANTHER" id="PTHR12592:SF0">
    <property type="entry name" value="ATP-DEPENDENT (S)-NAD(P)H-HYDRATE DEHYDRATASE"/>
    <property type="match status" value="1"/>
</dbReference>
<evidence type="ECO:0000256" key="18">
    <source>
        <dbReference type="HAMAP-Rule" id="MF_01966"/>
    </source>
</evidence>
<comment type="similarity">
    <text evidence="18">Belongs to the NnrE/AIBP family.</text>
</comment>
<comment type="similarity">
    <text evidence="4 19">In the C-terminal section; belongs to the NnrD/CARKD family.</text>
</comment>
<comment type="catalytic activity">
    <reaction evidence="16 17 19">
        <text>(6S)-NADPHX + ADP = AMP + phosphate + NADPH + H(+)</text>
        <dbReference type="Rhea" id="RHEA:32235"/>
        <dbReference type="ChEBI" id="CHEBI:15378"/>
        <dbReference type="ChEBI" id="CHEBI:43474"/>
        <dbReference type="ChEBI" id="CHEBI:57783"/>
        <dbReference type="ChEBI" id="CHEBI:64076"/>
        <dbReference type="ChEBI" id="CHEBI:456215"/>
        <dbReference type="ChEBI" id="CHEBI:456216"/>
        <dbReference type="EC" id="4.2.1.136"/>
    </reaction>
</comment>
<comment type="cofactor">
    <cofactor evidence="17">
        <name>Mg(2+)</name>
        <dbReference type="ChEBI" id="CHEBI:18420"/>
    </cofactor>
</comment>
<comment type="cofactor">
    <cofactor evidence="18 19">
        <name>K(+)</name>
        <dbReference type="ChEBI" id="CHEBI:29103"/>
    </cofactor>
    <text evidence="18 19">Binds 1 potassium ion per subunit.</text>
</comment>
<dbReference type="KEGG" id="pgin:FRZ67_01625"/>
<feature type="binding site" evidence="18">
    <location>
        <begin position="130"/>
        <end position="136"/>
    </location>
    <ligand>
        <name>(6S)-NADPHX</name>
        <dbReference type="ChEBI" id="CHEBI:64076"/>
    </ligand>
</feature>
<keyword evidence="9 18" id="KW-0630">Potassium</keyword>
<evidence type="ECO:0000313" key="22">
    <source>
        <dbReference type="EMBL" id="QEC66067.1"/>
    </source>
</evidence>
<feature type="domain" description="YjeF C-terminal" evidence="20">
    <location>
        <begin position="225"/>
        <end position="491"/>
    </location>
</feature>
<dbReference type="InterPro" id="IPR036652">
    <property type="entry name" value="YjeF_N_dom_sf"/>
</dbReference>
<comment type="catalytic activity">
    <reaction evidence="1 18 19">
        <text>(6R)-NADHX = (6S)-NADHX</text>
        <dbReference type="Rhea" id="RHEA:32215"/>
        <dbReference type="ChEBI" id="CHEBI:64074"/>
        <dbReference type="ChEBI" id="CHEBI:64075"/>
        <dbReference type="EC" id="5.1.99.6"/>
    </reaction>
</comment>
<dbReference type="Gene3D" id="3.40.1190.20">
    <property type="match status" value="1"/>
</dbReference>
<dbReference type="PANTHER" id="PTHR12592">
    <property type="entry name" value="ATP-DEPENDENT (S)-NAD(P)H-HYDRATE DEHYDRATASE FAMILY MEMBER"/>
    <property type="match status" value="1"/>
</dbReference>
<evidence type="ECO:0000256" key="17">
    <source>
        <dbReference type="HAMAP-Rule" id="MF_01965"/>
    </source>
</evidence>
<evidence type="ECO:0000256" key="11">
    <source>
        <dbReference type="ARBA" id="ARBA00023235"/>
    </source>
</evidence>
<evidence type="ECO:0000256" key="3">
    <source>
        <dbReference type="ARBA" id="ARBA00006001"/>
    </source>
</evidence>
<keyword evidence="10 17" id="KW-0520">NAD</keyword>
<evidence type="ECO:0000256" key="15">
    <source>
        <dbReference type="ARBA" id="ARBA00048238"/>
    </source>
</evidence>
<keyword evidence="11 18" id="KW-0413">Isomerase</keyword>
<keyword evidence="23" id="KW-1185">Reference proteome</keyword>
<feature type="binding site" evidence="17">
    <location>
        <position position="368"/>
    </location>
    <ligand>
        <name>(6S)-NADPHX</name>
        <dbReference type="ChEBI" id="CHEBI:64076"/>
    </ligand>
</feature>
<proteinExistence type="inferred from homology"/>
<evidence type="ECO:0000256" key="13">
    <source>
        <dbReference type="ARBA" id="ARBA00023268"/>
    </source>
</evidence>
<keyword evidence="12 17" id="KW-0456">Lyase</keyword>
<dbReference type="PROSITE" id="PS51385">
    <property type="entry name" value="YJEF_N"/>
    <property type="match status" value="1"/>
</dbReference>
<dbReference type="SUPFAM" id="SSF53613">
    <property type="entry name" value="Ribokinase-like"/>
    <property type="match status" value="1"/>
</dbReference>
<dbReference type="HAMAP" id="MF_01966">
    <property type="entry name" value="NADHX_epimerase"/>
    <property type="match status" value="1"/>
</dbReference>
<comment type="caution">
    <text evidence="18">Lacks conserved residue(s) required for the propagation of feature annotation.</text>
</comment>
<feature type="binding site" evidence="18">
    <location>
        <position position="126"/>
    </location>
    <ligand>
        <name>K(+)</name>
        <dbReference type="ChEBI" id="CHEBI:29103"/>
    </ligand>
</feature>
<dbReference type="PIRSF" id="PIRSF017184">
    <property type="entry name" value="Nnr"/>
    <property type="match status" value="1"/>
</dbReference>
<dbReference type="RefSeq" id="WP_147187867.1">
    <property type="nucleotide sequence ID" value="NZ_CP042435.1"/>
</dbReference>
<dbReference type="Pfam" id="PF01256">
    <property type="entry name" value="Carb_kinase"/>
    <property type="match status" value="1"/>
</dbReference>
<dbReference type="OrthoDB" id="9806925at2"/>
<evidence type="ECO:0000256" key="8">
    <source>
        <dbReference type="ARBA" id="ARBA00022857"/>
    </source>
</evidence>